<reference evidence="4" key="3">
    <citation type="submission" date="2023-05" db="EMBL/GenBank/DDBJ databases">
        <title>Cataloging the Phylogenetic Diversity of Human Bladder Bacteria.</title>
        <authorList>
            <person name="Du J."/>
        </authorList>
    </citation>
    <scope>NUCLEOTIDE SEQUENCE</scope>
    <source>
        <strain evidence="4">UMB9226</strain>
    </source>
</reference>
<dbReference type="EMBL" id="CP047142">
    <property type="protein sequence ID" value="QHQ68614.1"/>
    <property type="molecule type" value="Genomic_DNA"/>
</dbReference>
<sequence>MINIEKFVQARKKLRLSQTELCRGICTQSTLSKFENNGQVPSFKILKQLCERMDIDVSDIMDSSEHKYIAHILFEADFAFINFDYSKIFTLLSQINPEVDLKRQTNRIHYHYLRGQYALRSDRNQMSALFYFNNILTTQELPENDIYRLLALNGCSQIYAKQGETEKAEHYYSQVLKNIMDVKIDNILTTMHALSILCDAGEFYGERKMYRESNALLRYAYKIGAEKHVIFYMARILLRQGMNDIDQSKKKAIAIQHLHDACAFARINRNTITLNQAKKLLKKLND</sequence>
<evidence type="ECO:0000313" key="7">
    <source>
        <dbReference type="Proteomes" id="UP000324504"/>
    </source>
</evidence>
<dbReference type="PROSITE" id="PS50943">
    <property type="entry name" value="HTH_CROC1"/>
    <property type="match status" value="1"/>
</dbReference>
<name>A0A1C2D3D3_9LACO</name>
<dbReference type="Proteomes" id="UP001230300">
    <property type="component" value="Unassembled WGS sequence"/>
</dbReference>
<evidence type="ECO:0000313" key="4">
    <source>
        <dbReference type="EMBL" id="MDK6502249.1"/>
    </source>
</evidence>
<dbReference type="InterPro" id="IPR010982">
    <property type="entry name" value="Lambda_DNA-bd_dom_sf"/>
</dbReference>
<evidence type="ECO:0000259" key="1">
    <source>
        <dbReference type="PROSITE" id="PS50943"/>
    </source>
</evidence>
<evidence type="ECO:0000313" key="6">
    <source>
        <dbReference type="Proteomes" id="UP000322051"/>
    </source>
</evidence>
<proteinExistence type="predicted"/>
<dbReference type="RefSeq" id="WP_057726973.1">
    <property type="nucleotide sequence ID" value="NZ_CP047142.1"/>
</dbReference>
<evidence type="ECO:0000313" key="8">
    <source>
        <dbReference type="Proteomes" id="UP000464915"/>
    </source>
</evidence>
<reference evidence="5 8" key="2">
    <citation type="submission" date="2019-12" db="EMBL/GenBank/DDBJ databases">
        <title>Complete Genome Sequences of Lactobacillus strains, C25 and P38, Isolated from Chicken Cecum.</title>
        <authorList>
            <person name="Hassan H.M."/>
            <person name="Mendoza M."/>
            <person name="Rezvani M."/>
            <person name="Koci M.D."/>
            <person name="Dickey A.N."/>
            <person name="Scholl E.H."/>
        </authorList>
    </citation>
    <scope>NUCLEOTIDE SEQUENCE [LARGE SCALE GENOMIC DNA]</scope>
    <source>
        <strain evidence="5 8">C25</strain>
    </source>
</reference>
<organism evidence="3 7">
    <name type="scientific">Lactobacillus crispatus</name>
    <dbReference type="NCBI Taxonomy" id="47770"/>
    <lineage>
        <taxon>Bacteria</taxon>
        <taxon>Bacillati</taxon>
        <taxon>Bacillota</taxon>
        <taxon>Bacilli</taxon>
        <taxon>Lactobacillales</taxon>
        <taxon>Lactobacillaceae</taxon>
        <taxon>Lactobacillus</taxon>
    </lineage>
</organism>
<dbReference type="Proteomes" id="UP000322051">
    <property type="component" value="Unassembled WGS sequence"/>
</dbReference>
<dbReference type="SUPFAM" id="SSF47413">
    <property type="entry name" value="lambda repressor-like DNA-binding domains"/>
    <property type="match status" value="1"/>
</dbReference>
<dbReference type="EMBL" id="VUAO01000009">
    <property type="protein sequence ID" value="KAA8798392.1"/>
    <property type="molecule type" value="Genomic_DNA"/>
</dbReference>
<dbReference type="InterPro" id="IPR001387">
    <property type="entry name" value="Cro/C1-type_HTH"/>
</dbReference>
<evidence type="ECO:0000313" key="5">
    <source>
        <dbReference type="EMBL" id="QHQ68614.1"/>
    </source>
</evidence>
<dbReference type="Proteomes" id="UP000324504">
    <property type="component" value="Unassembled WGS sequence"/>
</dbReference>
<dbReference type="SUPFAM" id="SSF48452">
    <property type="entry name" value="TPR-like"/>
    <property type="match status" value="1"/>
</dbReference>
<dbReference type="EMBL" id="VUAV01000062">
    <property type="protein sequence ID" value="KAA8811936.1"/>
    <property type="molecule type" value="Genomic_DNA"/>
</dbReference>
<dbReference type="Pfam" id="PF01381">
    <property type="entry name" value="HTH_3"/>
    <property type="match status" value="1"/>
</dbReference>
<dbReference type="CDD" id="cd00093">
    <property type="entry name" value="HTH_XRE"/>
    <property type="match status" value="1"/>
</dbReference>
<reference evidence="6 7" key="1">
    <citation type="submission" date="2019-09" db="EMBL/GenBank/DDBJ databases">
        <title>Comparative analysis of L. crispatus genomes revealed niche specific adaptation to different host and body sites.</title>
        <authorList>
            <person name="Pan M."/>
            <person name="Hidalgo-Cantabrana C."/>
            <person name="Barrangou R."/>
        </authorList>
    </citation>
    <scope>NUCLEOTIDE SEQUENCE [LARGE SCALE GENOMIC DNA]</scope>
    <source>
        <strain evidence="3 7">NCK2488</strain>
        <strain evidence="2 6">NCK973</strain>
    </source>
</reference>
<dbReference type="SMART" id="SM00530">
    <property type="entry name" value="HTH_XRE"/>
    <property type="match status" value="1"/>
</dbReference>
<dbReference type="Gene3D" id="1.25.40.10">
    <property type="entry name" value="Tetratricopeptide repeat domain"/>
    <property type="match status" value="1"/>
</dbReference>
<accession>A0A1C2D3D3</accession>
<dbReference type="Proteomes" id="UP000464915">
    <property type="component" value="Chromosome"/>
</dbReference>
<evidence type="ECO:0000313" key="2">
    <source>
        <dbReference type="EMBL" id="KAA8798392.1"/>
    </source>
</evidence>
<dbReference type="GO" id="GO:0003677">
    <property type="term" value="F:DNA binding"/>
    <property type="evidence" value="ECO:0007669"/>
    <property type="project" value="InterPro"/>
</dbReference>
<evidence type="ECO:0000313" key="3">
    <source>
        <dbReference type="EMBL" id="KAA8811936.1"/>
    </source>
</evidence>
<gene>
    <name evidence="2" type="ORF">F1C02_04310</name>
    <name evidence="3" type="ORF">F1C09_08590</name>
    <name evidence="5" type="ORF">GSR61_08710</name>
    <name evidence="4" type="ORF">QP235_03370</name>
</gene>
<accession>A0A6P1TYF5</accession>
<dbReference type="InterPro" id="IPR011990">
    <property type="entry name" value="TPR-like_helical_dom_sf"/>
</dbReference>
<feature type="domain" description="HTH cro/C1-type" evidence="1">
    <location>
        <begin position="9"/>
        <end position="60"/>
    </location>
</feature>
<dbReference type="EMBL" id="JASOGN010000008">
    <property type="protein sequence ID" value="MDK6502249.1"/>
    <property type="molecule type" value="Genomic_DNA"/>
</dbReference>
<protein>
    <submittedName>
        <fullName evidence="5">Helix-turn-helix domain-containing protein</fullName>
    </submittedName>
    <submittedName>
        <fullName evidence="3">Helix-turn-helix transcriptional regulator</fullName>
    </submittedName>
</protein>
<dbReference type="AlphaFoldDB" id="A0A1C2D3D3"/>